<feature type="transmembrane region" description="Helical" evidence="5">
    <location>
        <begin position="31"/>
        <end position="48"/>
    </location>
</feature>
<feature type="transmembrane region" description="Helical" evidence="5">
    <location>
        <begin position="93"/>
        <end position="110"/>
    </location>
</feature>
<accession>A0A927QWJ6</accession>
<sequence length="149" mass="15696">MIPLIALLAGTFVARIVGFLGVDALDGWHPALRLGLALMFLLAGYAHFAATHRRDLIAMVPPKLPRPDLLVTVTGVLELVGAVGLLVPATARWAAAGLALMMLAMFPANVHAARRKLALAGRPVEPLGIRTAIQVVFVTAALLVLFLPA</sequence>
<protein>
    <submittedName>
        <fullName evidence="6">Membrane protein</fullName>
    </submittedName>
</protein>
<evidence type="ECO:0000256" key="3">
    <source>
        <dbReference type="ARBA" id="ARBA00022989"/>
    </source>
</evidence>
<gene>
    <name evidence="6" type="ORF">H4W31_002628</name>
</gene>
<evidence type="ECO:0000313" key="6">
    <source>
        <dbReference type="EMBL" id="MBE1486990.1"/>
    </source>
</evidence>
<proteinExistence type="predicted"/>
<dbReference type="AlphaFoldDB" id="A0A927QWJ6"/>
<comment type="subcellular location">
    <subcellularLocation>
        <location evidence="1">Membrane</location>
        <topology evidence="1">Multi-pass membrane protein</topology>
    </subcellularLocation>
</comment>
<evidence type="ECO:0000256" key="4">
    <source>
        <dbReference type="ARBA" id="ARBA00023136"/>
    </source>
</evidence>
<dbReference type="PANTHER" id="PTHR36974:SF1">
    <property type="entry name" value="DOXX FAMILY MEMBRANE PROTEIN"/>
    <property type="match status" value="1"/>
</dbReference>
<dbReference type="RefSeq" id="WP_192766919.1">
    <property type="nucleotide sequence ID" value="NZ_JADBEB010000001.1"/>
</dbReference>
<keyword evidence="3 5" id="KW-1133">Transmembrane helix</keyword>
<organism evidence="6 7">
    <name type="scientific">Plantactinospora soyae</name>
    <dbReference type="NCBI Taxonomy" id="1544732"/>
    <lineage>
        <taxon>Bacteria</taxon>
        <taxon>Bacillati</taxon>
        <taxon>Actinomycetota</taxon>
        <taxon>Actinomycetes</taxon>
        <taxon>Micromonosporales</taxon>
        <taxon>Micromonosporaceae</taxon>
        <taxon>Plantactinospora</taxon>
    </lineage>
</organism>
<evidence type="ECO:0000313" key="7">
    <source>
        <dbReference type="Proteomes" id="UP000649753"/>
    </source>
</evidence>
<dbReference type="GO" id="GO:0016020">
    <property type="term" value="C:membrane"/>
    <property type="evidence" value="ECO:0007669"/>
    <property type="project" value="UniProtKB-SubCell"/>
</dbReference>
<name>A0A927QWJ6_9ACTN</name>
<dbReference type="Proteomes" id="UP000649753">
    <property type="component" value="Unassembled WGS sequence"/>
</dbReference>
<comment type="caution">
    <text evidence="6">The sequence shown here is derived from an EMBL/GenBank/DDBJ whole genome shotgun (WGS) entry which is preliminary data.</text>
</comment>
<evidence type="ECO:0000256" key="5">
    <source>
        <dbReference type="SAM" id="Phobius"/>
    </source>
</evidence>
<reference evidence="6" key="1">
    <citation type="submission" date="2020-10" db="EMBL/GenBank/DDBJ databases">
        <title>Sequencing the genomes of 1000 actinobacteria strains.</title>
        <authorList>
            <person name="Klenk H.-P."/>
        </authorList>
    </citation>
    <scope>NUCLEOTIDE SEQUENCE</scope>
    <source>
        <strain evidence="6">DSM 46832</strain>
    </source>
</reference>
<dbReference type="Pfam" id="PF07681">
    <property type="entry name" value="DoxX"/>
    <property type="match status" value="1"/>
</dbReference>
<dbReference type="PANTHER" id="PTHR36974">
    <property type="entry name" value="MEMBRANE PROTEIN-RELATED"/>
    <property type="match status" value="1"/>
</dbReference>
<feature type="transmembrane region" description="Helical" evidence="5">
    <location>
        <begin position="131"/>
        <end position="148"/>
    </location>
</feature>
<dbReference type="EMBL" id="JADBEB010000001">
    <property type="protein sequence ID" value="MBE1486990.1"/>
    <property type="molecule type" value="Genomic_DNA"/>
</dbReference>
<keyword evidence="2 5" id="KW-0812">Transmembrane</keyword>
<evidence type="ECO:0000256" key="2">
    <source>
        <dbReference type="ARBA" id="ARBA00022692"/>
    </source>
</evidence>
<dbReference type="InterPro" id="IPR032808">
    <property type="entry name" value="DoxX"/>
</dbReference>
<keyword evidence="4 5" id="KW-0472">Membrane</keyword>
<feature type="transmembrane region" description="Helical" evidence="5">
    <location>
        <begin position="69"/>
        <end position="87"/>
    </location>
</feature>
<keyword evidence="7" id="KW-1185">Reference proteome</keyword>
<evidence type="ECO:0000256" key="1">
    <source>
        <dbReference type="ARBA" id="ARBA00004141"/>
    </source>
</evidence>